<dbReference type="PANTHER" id="PTHR11732">
    <property type="entry name" value="ALDO/KETO REDUCTASE"/>
    <property type="match status" value="1"/>
</dbReference>
<dbReference type="Proteomes" id="UP000694866">
    <property type="component" value="Unplaced"/>
</dbReference>
<dbReference type="InterPro" id="IPR036812">
    <property type="entry name" value="NAD(P)_OxRdtase_dom_sf"/>
</dbReference>
<dbReference type="PROSITE" id="PS00062">
    <property type="entry name" value="ALDOKETO_REDUCTASE_2"/>
    <property type="match status" value="1"/>
</dbReference>
<feature type="binding site" evidence="5">
    <location>
        <position position="113"/>
    </location>
    <ligand>
        <name>substrate</name>
    </ligand>
</feature>
<dbReference type="PIRSF" id="PIRSF000097">
    <property type="entry name" value="AKR"/>
    <property type="match status" value="1"/>
</dbReference>
<dbReference type="GO" id="GO:0016491">
    <property type="term" value="F:oxidoreductase activity"/>
    <property type="evidence" value="ECO:0007669"/>
    <property type="project" value="UniProtKB-KW"/>
</dbReference>
<evidence type="ECO:0000259" key="7">
    <source>
        <dbReference type="Pfam" id="PF00248"/>
    </source>
</evidence>
<dbReference type="GeneID" id="105273356"/>
<accession>A0A9R1TQU2</accession>
<evidence type="ECO:0000313" key="9">
    <source>
        <dbReference type="RefSeq" id="XP_011314057.1"/>
    </source>
</evidence>
<evidence type="ECO:0000313" key="8">
    <source>
        <dbReference type="Proteomes" id="UP000694866"/>
    </source>
</evidence>
<comment type="similarity">
    <text evidence="1">Belongs to the aldo/keto reductase family.</text>
</comment>
<sequence>MPLAPKLRFYNGCEIPVLGLGTWKSKVGEVGQAVRYAIDIGYRHIDCALAYGNESEVGEAIRDKISQGVVKRENLFITSKLFNNSHKFESVEKAIRKSLGNLGLEYLDLYLVHWPVAHEDGDELFPKNPDGSIKLADIDYLETWRGMEEVHAKGLTRNLGISNFNSEQISRLLANCKIKPVVNQVECHPYLTQQKLSKFCNEKEIIITAYCPLGSPDRPAAKPEDPKLLDDKNLQKISQKYKKTPAQVVLRYQIDRGHVVIPKSVTKSRLLENFDVFDFKLSPEDISYINSLDVNVRLCTLADRKASPYYPFNIEF</sequence>
<dbReference type="Pfam" id="PF00248">
    <property type="entry name" value="Aldo_ket_red"/>
    <property type="match status" value="1"/>
</dbReference>
<organism evidence="8 9">
    <name type="scientific">Fopius arisanus</name>
    <dbReference type="NCBI Taxonomy" id="64838"/>
    <lineage>
        <taxon>Eukaryota</taxon>
        <taxon>Metazoa</taxon>
        <taxon>Ecdysozoa</taxon>
        <taxon>Arthropoda</taxon>
        <taxon>Hexapoda</taxon>
        <taxon>Insecta</taxon>
        <taxon>Pterygota</taxon>
        <taxon>Neoptera</taxon>
        <taxon>Endopterygota</taxon>
        <taxon>Hymenoptera</taxon>
        <taxon>Apocrita</taxon>
        <taxon>Ichneumonoidea</taxon>
        <taxon>Braconidae</taxon>
        <taxon>Opiinae</taxon>
        <taxon>Fopius</taxon>
    </lineage>
</organism>
<dbReference type="PROSITE" id="PS00798">
    <property type="entry name" value="ALDOKETO_REDUCTASE_1"/>
    <property type="match status" value="1"/>
</dbReference>
<dbReference type="InterPro" id="IPR020471">
    <property type="entry name" value="AKR"/>
</dbReference>
<evidence type="ECO:0000256" key="2">
    <source>
        <dbReference type="ARBA" id="ARBA00022857"/>
    </source>
</evidence>
<protein>
    <submittedName>
        <fullName evidence="9">Aldose reductase-like</fullName>
    </submittedName>
</protein>
<keyword evidence="3" id="KW-0560">Oxidoreductase</keyword>
<reference evidence="9" key="1">
    <citation type="submission" date="2025-08" db="UniProtKB">
        <authorList>
            <consortium name="RefSeq"/>
        </authorList>
    </citation>
    <scope>IDENTIFICATION</scope>
    <source>
        <strain evidence="9">USDA-PBARC FA_bdor</strain>
        <tissue evidence="9">Whole organism</tissue>
    </source>
</reference>
<dbReference type="SUPFAM" id="SSF51430">
    <property type="entry name" value="NAD(P)-linked oxidoreductase"/>
    <property type="match status" value="1"/>
</dbReference>
<feature type="domain" description="NADP-dependent oxidoreductase" evidence="7">
    <location>
        <begin position="18"/>
        <end position="293"/>
    </location>
</feature>
<dbReference type="PROSITE" id="PS00063">
    <property type="entry name" value="ALDOKETO_REDUCTASE_3"/>
    <property type="match status" value="1"/>
</dbReference>
<evidence type="ECO:0000256" key="3">
    <source>
        <dbReference type="ARBA" id="ARBA00023002"/>
    </source>
</evidence>
<evidence type="ECO:0000256" key="4">
    <source>
        <dbReference type="PIRSR" id="PIRSR000097-1"/>
    </source>
</evidence>
<feature type="site" description="Lowers pKa of active site Tyr" evidence="6">
    <location>
        <position position="80"/>
    </location>
</feature>
<dbReference type="OrthoDB" id="416253at2759"/>
<feature type="active site" description="Proton donor" evidence="4">
    <location>
        <position position="51"/>
    </location>
</feature>
<evidence type="ECO:0000256" key="5">
    <source>
        <dbReference type="PIRSR" id="PIRSR000097-2"/>
    </source>
</evidence>
<dbReference type="InterPro" id="IPR023210">
    <property type="entry name" value="NADP_OxRdtase_dom"/>
</dbReference>
<dbReference type="KEGG" id="fas:105273356"/>
<evidence type="ECO:0000256" key="6">
    <source>
        <dbReference type="PIRSR" id="PIRSR000097-3"/>
    </source>
</evidence>
<name>A0A9R1TQU2_9HYME</name>
<evidence type="ECO:0000256" key="1">
    <source>
        <dbReference type="ARBA" id="ARBA00007905"/>
    </source>
</evidence>
<dbReference type="RefSeq" id="XP_011314057.1">
    <property type="nucleotide sequence ID" value="XM_011315755.1"/>
</dbReference>
<keyword evidence="8" id="KW-1185">Reference proteome</keyword>
<keyword evidence="2" id="KW-0521">NADP</keyword>
<dbReference type="PRINTS" id="PR00069">
    <property type="entry name" value="ALDKETRDTASE"/>
</dbReference>
<dbReference type="AlphaFoldDB" id="A0A9R1TQU2"/>
<proteinExistence type="inferred from homology"/>
<dbReference type="InterPro" id="IPR018170">
    <property type="entry name" value="Aldo/ket_reductase_CS"/>
</dbReference>
<dbReference type="Gene3D" id="3.20.20.100">
    <property type="entry name" value="NADP-dependent oxidoreductase domain"/>
    <property type="match status" value="1"/>
</dbReference>
<gene>
    <name evidence="9" type="primary">LOC105273356</name>
</gene>
<dbReference type="FunFam" id="3.20.20.100:FF:000006">
    <property type="entry name" value="Aldo-keto reductase family 1 member A1"/>
    <property type="match status" value="1"/>
</dbReference>